<reference evidence="2 3" key="1">
    <citation type="submission" date="2016-10" db="EMBL/GenBank/DDBJ databases">
        <authorList>
            <person name="Varghese N."/>
            <person name="Submissions S."/>
        </authorList>
    </citation>
    <scope>NUCLEOTIDE SEQUENCE [LARGE SCALE GENOMIC DNA]</scope>
    <source>
        <strain evidence="2 3">DSM 26291</strain>
    </source>
</reference>
<evidence type="ECO:0000313" key="3">
    <source>
        <dbReference type="Proteomes" id="UP000199211"/>
    </source>
</evidence>
<name>A0ABY1FMM6_9GAMM</name>
<feature type="compositionally biased region" description="Low complexity" evidence="1">
    <location>
        <begin position="81"/>
        <end position="92"/>
    </location>
</feature>
<feature type="region of interest" description="Disordered" evidence="1">
    <location>
        <begin position="81"/>
        <end position="124"/>
    </location>
</feature>
<evidence type="ECO:0000313" key="2">
    <source>
        <dbReference type="EMBL" id="SFL66063.1"/>
    </source>
</evidence>
<accession>A0ABY1FMM6</accession>
<feature type="region of interest" description="Disordered" evidence="1">
    <location>
        <begin position="163"/>
        <end position="203"/>
    </location>
</feature>
<dbReference type="Proteomes" id="UP000199211">
    <property type="component" value="Unassembled WGS sequence"/>
</dbReference>
<evidence type="ECO:0000256" key="1">
    <source>
        <dbReference type="SAM" id="MobiDB-lite"/>
    </source>
</evidence>
<gene>
    <name evidence="2" type="ORF">SAMN04487868_10676</name>
</gene>
<feature type="compositionally biased region" description="Low complexity" evidence="1">
    <location>
        <begin position="102"/>
        <end position="117"/>
    </location>
</feature>
<comment type="caution">
    <text evidence="2">The sequence shown here is derived from an EMBL/GenBank/DDBJ whole genome shotgun (WGS) entry which is preliminary data.</text>
</comment>
<organism evidence="2 3">
    <name type="scientific">Marinobacter salarius</name>
    <dbReference type="NCBI Taxonomy" id="1420917"/>
    <lineage>
        <taxon>Bacteria</taxon>
        <taxon>Pseudomonadati</taxon>
        <taxon>Pseudomonadota</taxon>
        <taxon>Gammaproteobacteria</taxon>
        <taxon>Pseudomonadales</taxon>
        <taxon>Marinobacteraceae</taxon>
        <taxon>Marinobacter</taxon>
    </lineage>
</organism>
<keyword evidence="3" id="KW-1185">Reference proteome</keyword>
<dbReference type="EMBL" id="FOTV01000006">
    <property type="protein sequence ID" value="SFL66063.1"/>
    <property type="molecule type" value="Genomic_DNA"/>
</dbReference>
<dbReference type="RefSeq" id="WP_091642313.1">
    <property type="nucleotide sequence ID" value="NZ_FOTV01000006.1"/>
</dbReference>
<proteinExistence type="predicted"/>
<sequence>MFQLVFKGECTPGTDPATARSNARTLFKATVDQIERMFSGQPVVIRNKLEEVQAEKYRAVLQKHGMVAYVQPMEGAVASAAERAAPAAQPQAEPKPAPATPPAGAAGTDAGSGSAVAVEPGDRLPVAGDKVDSILSGSGLTLDPVGVTLEEHREAPAPMFQHLDDWTLAPPGSDLGVKREVPPPAVPDVSHLSLADEDPTDDA</sequence>
<protein>
    <submittedName>
        <fullName evidence="2">Uncharacterized protein</fullName>
    </submittedName>
</protein>